<keyword evidence="1" id="KW-0472">Membrane</keyword>
<dbReference type="EMBL" id="CP123058">
    <property type="protein sequence ID" value="XCH18015.1"/>
    <property type="molecule type" value="Genomic_DNA"/>
</dbReference>
<feature type="transmembrane region" description="Helical" evidence="1">
    <location>
        <begin position="196"/>
        <end position="214"/>
    </location>
</feature>
<dbReference type="GeneID" id="51132872"/>
<name>A0AAU8F2E8_9BACI</name>
<gene>
    <name evidence="3" type="ORF">QEP67_21465</name>
</gene>
<dbReference type="InterPro" id="IPR029060">
    <property type="entry name" value="PIN-like_dom_sf"/>
</dbReference>
<feature type="transmembrane region" description="Helical" evidence="1">
    <location>
        <begin position="220"/>
        <end position="242"/>
    </location>
</feature>
<dbReference type="AlphaFoldDB" id="A0AAU8F2E8"/>
<evidence type="ECO:0000313" key="3">
    <source>
        <dbReference type="EMBL" id="XCH18015.1"/>
    </source>
</evidence>
<organism evidence="3">
    <name type="scientific">Bacillus cereus group sp. MS39</name>
    <dbReference type="NCBI Taxonomy" id="3041344"/>
    <lineage>
        <taxon>Bacteria</taxon>
        <taxon>Bacillati</taxon>
        <taxon>Bacillota</taxon>
        <taxon>Bacilli</taxon>
        <taxon>Bacillales</taxon>
        <taxon>Bacillaceae</taxon>
        <taxon>Bacillus</taxon>
        <taxon>Bacillus cereus group</taxon>
    </lineage>
</organism>
<evidence type="ECO:0000259" key="2">
    <source>
        <dbReference type="SMART" id="SM00670"/>
    </source>
</evidence>
<accession>A0AAU8F2E8</accession>
<keyword evidence="1" id="KW-1133">Transmembrane helix</keyword>
<feature type="transmembrane region" description="Helical" evidence="1">
    <location>
        <begin position="249"/>
        <end position="267"/>
    </location>
</feature>
<dbReference type="SUPFAM" id="SSF88723">
    <property type="entry name" value="PIN domain-like"/>
    <property type="match status" value="1"/>
</dbReference>
<dbReference type="InterPro" id="IPR002716">
    <property type="entry name" value="PIN_dom"/>
</dbReference>
<keyword evidence="1" id="KW-0812">Transmembrane</keyword>
<reference evidence="3" key="1">
    <citation type="submission" date="2023-04" db="EMBL/GenBank/DDBJ databases">
        <title>Bacillus cereus group whole genome sequencing.</title>
        <authorList>
            <person name="Kang M."/>
            <person name="Kim H.J."/>
        </authorList>
    </citation>
    <scope>NUCLEOTIDE SEQUENCE</scope>
    <source>
        <strain evidence="3">MS39</strain>
    </source>
</reference>
<feature type="domain" description="PIN" evidence="2">
    <location>
        <begin position="11"/>
        <end position="122"/>
    </location>
</feature>
<feature type="transmembrane region" description="Helical" evidence="1">
    <location>
        <begin position="279"/>
        <end position="298"/>
    </location>
</feature>
<dbReference type="Pfam" id="PF13638">
    <property type="entry name" value="PIN_4"/>
    <property type="match status" value="1"/>
</dbReference>
<protein>
    <submittedName>
        <fullName evidence="3">PIN domain-containing protein</fullName>
    </submittedName>
</protein>
<proteinExistence type="predicted"/>
<sequence>MSIDNYYLQNTHLVLDTNIIFRYPSILGTRLEDIKVSVPSTVLLELRNLANKSEDWRMINNLLTNSIQNRIVSLIPLKPEAPIIEGAGDISFAEWQILSIMKELTDNGEESILVTEDKNLKKIAQLYGMSVIGLQELKEQVDHYHTLSNKIEEEVNLVGNQKETMSEKDSNEESKSSNIHIDKAVKKIEQKSRNKLLFNILFLLFFGISMFFVGKFYTAIISYINVWGTLILLIVLSALIFWVRCNLRFGYGGAEFFFGLFIAYKIFDINNFGNSYIQFFGALFIMIRGLDNVSVGITETRYLRDTKFHDCWKWMFRLKDK</sequence>
<dbReference type="RefSeq" id="WP_000020838.1">
    <property type="nucleotide sequence ID" value="NZ_CP123058.1"/>
</dbReference>
<dbReference type="SMART" id="SM00670">
    <property type="entry name" value="PINc"/>
    <property type="match status" value="1"/>
</dbReference>
<evidence type="ECO:0000256" key="1">
    <source>
        <dbReference type="SAM" id="Phobius"/>
    </source>
</evidence>
<dbReference type="Gene3D" id="3.40.50.1010">
    <property type="entry name" value="5'-nuclease"/>
    <property type="match status" value="1"/>
</dbReference>